<accession>A0ACC1RSS6</accession>
<evidence type="ECO:0000313" key="1">
    <source>
        <dbReference type="EMBL" id="KAJ3524887.1"/>
    </source>
</evidence>
<comment type="caution">
    <text evidence="1">The sequence shown here is derived from an EMBL/GenBank/DDBJ whole genome shotgun (WGS) entry which is preliminary data.</text>
</comment>
<reference evidence="1" key="1">
    <citation type="submission" date="2022-07" db="EMBL/GenBank/DDBJ databases">
        <title>Genome Sequence of Phlebia brevispora.</title>
        <authorList>
            <person name="Buettner E."/>
        </authorList>
    </citation>
    <scope>NUCLEOTIDE SEQUENCE</scope>
    <source>
        <strain evidence="1">MPL23</strain>
    </source>
</reference>
<sequence length="123" mass="13755">MRYCHLVIESDFPEAFLWRPPAKHGTRSEHTRATRQGILPQTSNSEARLEAHTSLMRRTPGASVADNLAAAHWKRSVARRTKVLQVIPRAAAAWTSYGGIQATRLVHQHGSSRIGHEHCNMTP</sequence>
<dbReference type="EMBL" id="JANHOG010002295">
    <property type="protein sequence ID" value="KAJ3524887.1"/>
    <property type="molecule type" value="Genomic_DNA"/>
</dbReference>
<proteinExistence type="predicted"/>
<name>A0ACC1RSS6_9APHY</name>
<organism evidence="1 2">
    <name type="scientific">Phlebia brevispora</name>
    <dbReference type="NCBI Taxonomy" id="194682"/>
    <lineage>
        <taxon>Eukaryota</taxon>
        <taxon>Fungi</taxon>
        <taxon>Dikarya</taxon>
        <taxon>Basidiomycota</taxon>
        <taxon>Agaricomycotina</taxon>
        <taxon>Agaricomycetes</taxon>
        <taxon>Polyporales</taxon>
        <taxon>Meruliaceae</taxon>
        <taxon>Phlebia</taxon>
    </lineage>
</organism>
<protein>
    <submittedName>
        <fullName evidence="1">Uncharacterized protein</fullName>
    </submittedName>
</protein>
<gene>
    <name evidence="1" type="ORF">NM688_g8486</name>
</gene>
<dbReference type="Proteomes" id="UP001148662">
    <property type="component" value="Unassembled WGS sequence"/>
</dbReference>
<evidence type="ECO:0000313" key="2">
    <source>
        <dbReference type="Proteomes" id="UP001148662"/>
    </source>
</evidence>
<keyword evidence="2" id="KW-1185">Reference proteome</keyword>